<dbReference type="EMBL" id="QYAZ01000002">
    <property type="protein sequence ID" value="KAB8122395.1"/>
    <property type="molecule type" value="Genomic_DNA"/>
</dbReference>
<gene>
    <name evidence="1" type="ORF">D3W54_14455</name>
</gene>
<evidence type="ECO:0000313" key="2">
    <source>
        <dbReference type="Proteomes" id="UP000427842"/>
    </source>
</evidence>
<sequence>MNEHLWVPPFFSRAAPNVAFQQNFDHDPHGRREDAGDYGWPFVLEGVMGGQVPSRPARSEGQAM</sequence>
<accession>A0ABQ6VSP4</accession>
<protein>
    <submittedName>
        <fullName evidence="1">Uncharacterized protein</fullName>
    </submittedName>
</protein>
<keyword evidence="2" id="KW-1185">Reference proteome</keyword>
<dbReference type="Proteomes" id="UP000427842">
    <property type="component" value="Unassembled WGS sequence"/>
</dbReference>
<comment type="caution">
    <text evidence="1">The sequence shown here is derived from an EMBL/GenBank/DDBJ whole genome shotgun (WGS) entry which is preliminary data.</text>
</comment>
<organism evidence="1 2">
    <name type="scientific">Komagataeibacter medellinensis</name>
    <dbReference type="NCBI Taxonomy" id="1177712"/>
    <lineage>
        <taxon>Bacteria</taxon>
        <taxon>Pseudomonadati</taxon>
        <taxon>Pseudomonadota</taxon>
        <taxon>Alphaproteobacteria</taxon>
        <taxon>Acetobacterales</taxon>
        <taxon>Acetobacteraceae</taxon>
        <taxon>Komagataeibacter</taxon>
    </lineage>
</organism>
<reference evidence="1 2" key="1">
    <citation type="submission" date="2018-09" db="EMBL/GenBank/DDBJ databases">
        <title>Genome sequence and characterization of the bcs clusters for the production of nanocellulose from the low pH resistant strain Komagataeibacter medellinensis ID13488.</title>
        <authorList>
            <person name="Hernandez-Arriaga A.M."/>
            <person name="Del Cerro C."/>
            <person name="Urbina L."/>
            <person name="Eceiza A."/>
            <person name="Retegi A."/>
            <person name="Prieto M.A."/>
        </authorList>
    </citation>
    <scope>NUCLEOTIDE SEQUENCE [LARGE SCALE GENOMIC DNA]</scope>
    <source>
        <strain evidence="1 2">ID13488</strain>
    </source>
</reference>
<evidence type="ECO:0000313" key="1">
    <source>
        <dbReference type="EMBL" id="KAB8122395.1"/>
    </source>
</evidence>
<proteinExistence type="predicted"/>
<name>A0ABQ6VSP4_9PROT</name>